<dbReference type="InterPro" id="IPR052895">
    <property type="entry name" value="HetReg/Transcr_Mod"/>
</dbReference>
<feature type="non-terminal residue" evidence="2">
    <location>
        <position position="150"/>
    </location>
</feature>
<dbReference type="VEuPathDB" id="FungiDB:MYCFIDRAFT_34050"/>
<dbReference type="PANTHER" id="PTHR24148:SF73">
    <property type="entry name" value="HET DOMAIN PROTEIN (AFU_ORTHOLOGUE AFUA_8G01020)"/>
    <property type="match status" value="1"/>
</dbReference>
<dbReference type="PANTHER" id="PTHR24148">
    <property type="entry name" value="ANKYRIN REPEAT DOMAIN-CONTAINING PROTEIN 39 HOMOLOG-RELATED"/>
    <property type="match status" value="1"/>
</dbReference>
<keyword evidence="3" id="KW-1185">Reference proteome</keyword>
<organism evidence="2 3">
    <name type="scientific">Pseudocercospora fijiensis (strain CIRAD86)</name>
    <name type="common">Black leaf streak disease fungus</name>
    <name type="synonym">Mycosphaerella fijiensis</name>
    <dbReference type="NCBI Taxonomy" id="383855"/>
    <lineage>
        <taxon>Eukaryota</taxon>
        <taxon>Fungi</taxon>
        <taxon>Dikarya</taxon>
        <taxon>Ascomycota</taxon>
        <taxon>Pezizomycotina</taxon>
        <taxon>Dothideomycetes</taxon>
        <taxon>Dothideomycetidae</taxon>
        <taxon>Mycosphaerellales</taxon>
        <taxon>Mycosphaerellaceae</taxon>
        <taxon>Pseudocercospora</taxon>
    </lineage>
</organism>
<dbReference type="eggNOG" id="ENOG502RNB2">
    <property type="taxonomic scope" value="Eukaryota"/>
</dbReference>
<reference evidence="2 3" key="1">
    <citation type="journal article" date="2012" name="PLoS Pathog.">
        <title>Diverse lifestyles and strategies of plant pathogenesis encoded in the genomes of eighteen Dothideomycetes fungi.</title>
        <authorList>
            <person name="Ohm R.A."/>
            <person name="Feau N."/>
            <person name="Henrissat B."/>
            <person name="Schoch C.L."/>
            <person name="Horwitz B.A."/>
            <person name="Barry K.W."/>
            <person name="Condon B.J."/>
            <person name="Copeland A.C."/>
            <person name="Dhillon B."/>
            <person name="Glaser F."/>
            <person name="Hesse C.N."/>
            <person name="Kosti I."/>
            <person name="LaButti K."/>
            <person name="Lindquist E.A."/>
            <person name="Lucas S."/>
            <person name="Salamov A.A."/>
            <person name="Bradshaw R.E."/>
            <person name="Ciuffetti L."/>
            <person name="Hamelin R.C."/>
            <person name="Kema G.H.J."/>
            <person name="Lawrence C."/>
            <person name="Scott J.A."/>
            <person name="Spatafora J.W."/>
            <person name="Turgeon B.G."/>
            <person name="de Wit P.J.G.M."/>
            <person name="Zhong S."/>
            <person name="Goodwin S.B."/>
            <person name="Grigoriev I.V."/>
        </authorList>
    </citation>
    <scope>NUCLEOTIDE SEQUENCE [LARGE SCALE GENOMIC DNA]</scope>
    <source>
        <strain evidence="2 3">CIRAD86</strain>
    </source>
</reference>
<dbReference type="InterPro" id="IPR010730">
    <property type="entry name" value="HET"/>
</dbReference>
<dbReference type="EMBL" id="KB446562">
    <property type="protein sequence ID" value="EME79024.1"/>
    <property type="molecule type" value="Genomic_DNA"/>
</dbReference>
<feature type="domain" description="Heterokaryon incompatibility" evidence="1">
    <location>
        <begin position="12"/>
        <end position="150"/>
    </location>
</feature>
<sequence>MTTSQNGSQVRYICLSYCWGAPTKSRSITVNGSRLMVTENLHSALSAIHRHHHHGTYYWIDAICINQDDIVERSRQVAQMWKIFASAEKVFAWLGDSDEESKLATETISRYGLRYGPESLRLTDQHIFTDQENAAVSRLTEREYFTRTWI</sequence>
<protein>
    <recommendedName>
        <fullName evidence="1">Heterokaryon incompatibility domain-containing protein</fullName>
    </recommendedName>
</protein>
<accession>M2ZIT3</accession>
<dbReference type="Pfam" id="PF06985">
    <property type="entry name" value="HET"/>
    <property type="match status" value="1"/>
</dbReference>
<dbReference type="KEGG" id="pfj:MYCFIDRAFT_34050"/>
<dbReference type="STRING" id="383855.M2ZIT3"/>
<dbReference type="HOGENOM" id="CLU_004184_6_0_1"/>
<dbReference type="GeneID" id="19338970"/>
<dbReference type="RefSeq" id="XP_007929609.1">
    <property type="nucleotide sequence ID" value="XM_007931418.1"/>
</dbReference>
<dbReference type="OrthoDB" id="3921930at2759"/>
<evidence type="ECO:0000313" key="3">
    <source>
        <dbReference type="Proteomes" id="UP000016932"/>
    </source>
</evidence>
<evidence type="ECO:0000313" key="2">
    <source>
        <dbReference type="EMBL" id="EME79024.1"/>
    </source>
</evidence>
<evidence type="ECO:0000259" key="1">
    <source>
        <dbReference type="Pfam" id="PF06985"/>
    </source>
</evidence>
<dbReference type="AlphaFoldDB" id="M2ZIT3"/>
<gene>
    <name evidence="2" type="ORF">MYCFIDRAFT_34050</name>
</gene>
<dbReference type="Proteomes" id="UP000016932">
    <property type="component" value="Unassembled WGS sequence"/>
</dbReference>
<name>M2ZIT3_PSEFD</name>
<proteinExistence type="predicted"/>